<keyword evidence="9" id="KW-0594">Phospholipid biosynthesis</keyword>
<evidence type="ECO:0000256" key="5">
    <source>
        <dbReference type="ARBA" id="ARBA00022692"/>
    </source>
</evidence>
<feature type="transmembrane region" description="Helical" evidence="12">
    <location>
        <begin position="92"/>
        <end position="113"/>
    </location>
</feature>
<feature type="transmembrane region" description="Helical" evidence="12">
    <location>
        <begin position="125"/>
        <end position="144"/>
    </location>
</feature>
<comment type="subcellular location">
    <subcellularLocation>
        <location evidence="1">Membrane</location>
        <topology evidence="1">Multi-pass membrane protein</topology>
    </subcellularLocation>
</comment>
<dbReference type="InterPro" id="IPR043130">
    <property type="entry name" value="CDP-OH_PTrfase_TM_dom"/>
</dbReference>
<evidence type="ECO:0000256" key="7">
    <source>
        <dbReference type="ARBA" id="ARBA00023098"/>
    </source>
</evidence>
<keyword evidence="5 12" id="KW-0812">Transmembrane</keyword>
<evidence type="ECO:0000256" key="2">
    <source>
        <dbReference type="ARBA" id="ARBA00010441"/>
    </source>
</evidence>
<accession>A0ABT0U085</accession>
<evidence type="ECO:0000256" key="9">
    <source>
        <dbReference type="ARBA" id="ARBA00023209"/>
    </source>
</evidence>
<evidence type="ECO:0000256" key="8">
    <source>
        <dbReference type="ARBA" id="ARBA00023136"/>
    </source>
</evidence>
<evidence type="ECO:0000313" key="14">
    <source>
        <dbReference type="Proteomes" id="UP001202961"/>
    </source>
</evidence>
<dbReference type="Pfam" id="PF01066">
    <property type="entry name" value="CDP-OH_P_transf"/>
    <property type="match status" value="1"/>
</dbReference>
<dbReference type="InterPro" id="IPR048254">
    <property type="entry name" value="CDP_ALCOHOL_P_TRANSF_CS"/>
</dbReference>
<protein>
    <submittedName>
        <fullName evidence="13">CDP-alcohol phosphatidyltransferase family protein</fullName>
    </submittedName>
</protein>
<evidence type="ECO:0000256" key="3">
    <source>
        <dbReference type="ARBA" id="ARBA00022516"/>
    </source>
</evidence>
<dbReference type="EMBL" id="JAMQBK010000021">
    <property type="protein sequence ID" value="MCM2370307.1"/>
    <property type="molecule type" value="Genomic_DNA"/>
</dbReference>
<keyword evidence="8 12" id="KW-0472">Membrane</keyword>
<dbReference type="InterPro" id="IPR050324">
    <property type="entry name" value="CDP-alcohol_PTase-I"/>
</dbReference>
<proteinExistence type="inferred from homology"/>
<dbReference type="PANTHER" id="PTHR14269:SF11">
    <property type="entry name" value="CDP-DIACYLGLYCEROL--GLYCEROL-3-PHOSPHATE 3-PHOSPHATIDYLTRANSFERASE"/>
    <property type="match status" value="1"/>
</dbReference>
<keyword evidence="3" id="KW-0444">Lipid biosynthesis</keyword>
<comment type="caution">
    <text evidence="13">The sequence shown here is derived from an EMBL/GenBank/DDBJ whole genome shotgun (WGS) entry which is preliminary data.</text>
</comment>
<evidence type="ECO:0000313" key="13">
    <source>
        <dbReference type="EMBL" id="MCM2370307.1"/>
    </source>
</evidence>
<keyword evidence="4 11" id="KW-0808">Transferase</keyword>
<organism evidence="13 14">
    <name type="scientific">Aporhodopirellula aestuarii</name>
    <dbReference type="NCBI Taxonomy" id="2950107"/>
    <lineage>
        <taxon>Bacteria</taxon>
        <taxon>Pseudomonadati</taxon>
        <taxon>Planctomycetota</taxon>
        <taxon>Planctomycetia</taxon>
        <taxon>Pirellulales</taxon>
        <taxon>Pirellulaceae</taxon>
        <taxon>Aporhodopirellula</taxon>
    </lineage>
</organism>
<evidence type="ECO:0000256" key="10">
    <source>
        <dbReference type="ARBA" id="ARBA00023264"/>
    </source>
</evidence>
<dbReference type="PANTHER" id="PTHR14269">
    <property type="entry name" value="CDP-DIACYLGLYCEROL--GLYCEROL-3-PHOSPHATE 3-PHOSPHATIDYLTRANSFERASE-RELATED"/>
    <property type="match status" value="1"/>
</dbReference>
<gene>
    <name evidence="13" type="ORF">NB063_06680</name>
</gene>
<evidence type="ECO:0000256" key="6">
    <source>
        <dbReference type="ARBA" id="ARBA00022989"/>
    </source>
</evidence>
<keyword evidence="10" id="KW-1208">Phospholipid metabolism</keyword>
<keyword evidence="7" id="KW-0443">Lipid metabolism</keyword>
<keyword evidence="14" id="KW-1185">Reference proteome</keyword>
<reference evidence="13 14" key="1">
    <citation type="journal article" date="2022" name="Syst. Appl. Microbiol.">
        <title>Rhodopirellula aestuarii sp. nov., a novel member of the genus Rhodopirellula isolated from brackish sediments collected in the Tagus River estuary, Portugal.</title>
        <authorList>
            <person name="Vitorino I.R."/>
            <person name="Klimek D."/>
            <person name="Calusinska M."/>
            <person name="Lobo-da-Cunha A."/>
            <person name="Vasconcelos V."/>
            <person name="Lage O.M."/>
        </authorList>
    </citation>
    <scope>NUCLEOTIDE SEQUENCE [LARGE SCALE GENOMIC DNA]</scope>
    <source>
        <strain evidence="13 14">ICT_H3.1</strain>
    </source>
</reference>
<evidence type="ECO:0000256" key="11">
    <source>
        <dbReference type="RuleBase" id="RU003750"/>
    </source>
</evidence>
<sequence length="182" mass="20050">MKWTIPNMICIARGMLSPLLVVLAWNGYGRETLILFLLLTLSDFVDGKLARWLDQRTEIGPRLDSFSDAIMYGCLALSLVFLRGELLADEVIWIVLAIFSYIVAGCYAVAKFGKLPSYHTRSAKTAWLLVAIAAASLLVGGPAWPLRVAMASVMLANAESGLLTHWLESPVSDLKSIFHLPR</sequence>
<dbReference type="InterPro" id="IPR000462">
    <property type="entry name" value="CDP-OH_P_trans"/>
</dbReference>
<dbReference type="Gene3D" id="1.20.120.1760">
    <property type="match status" value="1"/>
</dbReference>
<dbReference type="PROSITE" id="PS00379">
    <property type="entry name" value="CDP_ALCOHOL_P_TRANSF"/>
    <property type="match status" value="1"/>
</dbReference>
<evidence type="ECO:0000256" key="4">
    <source>
        <dbReference type="ARBA" id="ARBA00022679"/>
    </source>
</evidence>
<evidence type="ECO:0000256" key="1">
    <source>
        <dbReference type="ARBA" id="ARBA00004141"/>
    </source>
</evidence>
<dbReference type="Proteomes" id="UP001202961">
    <property type="component" value="Unassembled WGS sequence"/>
</dbReference>
<name>A0ABT0U085_9BACT</name>
<evidence type="ECO:0000256" key="12">
    <source>
        <dbReference type="SAM" id="Phobius"/>
    </source>
</evidence>
<comment type="similarity">
    <text evidence="2 11">Belongs to the CDP-alcohol phosphatidyltransferase class-I family.</text>
</comment>
<keyword evidence="6 12" id="KW-1133">Transmembrane helix</keyword>
<dbReference type="RefSeq" id="WP_250927979.1">
    <property type="nucleotide sequence ID" value="NZ_JAMQBK010000021.1"/>
</dbReference>